<organism evidence="8 9">
    <name type="scientific">Thelonectria olida</name>
    <dbReference type="NCBI Taxonomy" id="1576542"/>
    <lineage>
        <taxon>Eukaryota</taxon>
        <taxon>Fungi</taxon>
        <taxon>Dikarya</taxon>
        <taxon>Ascomycota</taxon>
        <taxon>Pezizomycotina</taxon>
        <taxon>Sordariomycetes</taxon>
        <taxon>Hypocreomycetidae</taxon>
        <taxon>Hypocreales</taxon>
        <taxon>Nectriaceae</taxon>
        <taxon>Thelonectria</taxon>
    </lineage>
</organism>
<feature type="region of interest" description="Disordered" evidence="6">
    <location>
        <begin position="453"/>
        <end position="475"/>
    </location>
</feature>
<dbReference type="Proteomes" id="UP000777438">
    <property type="component" value="Unassembled WGS sequence"/>
</dbReference>
<dbReference type="GO" id="GO:0022857">
    <property type="term" value="F:transmembrane transporter activity"/>
    <property type="evidence" value="ECO:0007669"/>
    <property type="project" value="InterPro"/>
</dbReference>
<evidence type="ECO:0000313" key="8">
    <source>
        <dbReference type="EMBL" id="KAH6876549.1"/>
    </source>
</evidence>
<keyword evidence="4 7" id="KW-0472">Membrane</keyword>
<feature type="transmembrane region" description="Helical" evidence="7">
    <location>
        <begin position="87"/>
        <end position="106"/>
    </location>
</feature>
<evidence type="ECO:0000313" key="9">
    <source>
        <dbReference type="Proteomes" id="UP000777438"/>
    </source>
</evidence>
<keyword evidence="5" id="KW-0325">Glycoprotein</keyword>
<feature type="transmembrane region" description="Helical" evidence="7">
    <location>
        <begin position="118"/>
        <end position="143"/>
    </location>
</feature>
<evidence type="ECO:0000256" key="6">
    <source>
        <dbReference type="SAM" id="MobiDB-lite"/>
    </source>
</evidence>
<dbReference type="Pfam" id="PF07690">
    <property type="entry name" value="MFS_1"/>
    <property type="match status" value="1"/>
</dbReference>
<feature type="transmembrane region" description="Helical" evidence="7">
    <location>
        <begin position="246"/>
        <end position="271"/>
    </location>
</feature>
<dbReference type="InterPro" id="IPR011701">
    <property type="entry name" value="MFS"/>
</dbReference>
<dbReference type="InterPro" id="IPR036259">
    <property type="entry name" value="MFS_trans_sf"/>
</dbReference>
<feature type="transmembrane region" description="Helical" evidence="7">
    <location>
        <begin position="417"/>
        <end position="434"/>
    </location>
</feature>
<dbReference type="Gene3D" id="1.20.1250.20">
    <property type="entry name" value="MFS general substrate transporter like domains"/>
    <property type="match status" value="1"/>
</dbReference>
<comment type="caution">
    <text evidence="8">The sequence shown here is derived from an EMBL/GenBank/DDBJ whole genome shotgun (WGS) entry which is preliminary data.</text>
</comment>
<comment type="subcellular location">
    <subcellularLocation>
        <location evidence="1">Membrane</location>
        <topology evidence="1">Multi-pass membrane protein</topology>
    </subcellularLocation>
</comment>
<name>A0A9P9AJY4_9HYPO</name>
<sequence>MAVASRHTESEVEPPKDQQHAVRWYRSTFFNITILGLCNFSAPGIWGAMNSLGAGGAESPHLVNAANALTFCLMVVSCYFSSGMVRYIGIKGALIFGTIGYAPFAAGLYTNNRYGTEWLVLFGAALCGISAGVFWMAEAAIAIAYPEPWNRGKALGYWLTYRLAGQILGGAINLGLNADDNKAGKVSYTVFEVFIALQAAGPLVALLLNRPEHVERKDGKKVELHIAQDPWYEIKKTTSLFLTKRFLLIVLFIGQAVFAEAVFFTYLSMWFTVRARALGSFVAGLIAVTGGNVLGLWLDRTSIALKVRARGAFWTIVALQGGWWTWATVNVTKFNHTKPTYDWSSSGFGAAFAVFIFLSIGFQLNYLFLYFLIHNLAETQDQIIRYSALLRGTESAWQAVSYGLTSLPLFASVGGVYFNFTLWAVAIVPAWLVIREFGTKSVSGEETGVSGFVNSQNDVSNSGEETEQVTEITKS</sequence>
<keyword evidence="2 7" id="KW-0812">Transmembrane</keyword>
<keyword evidence="3 7" id="KW-1133">Transmembrane helix</keyword>
<keyword evidence="9" id="KW-1185">Reference proteome</keyword>
<evidence type="ECO:0000256" key="3">
    <source>
        <dbReference type="ARBA" id="ARBA00022989"/>
    </source>
</evidence>
<feature type="transmembrane region" description="Helical" evidence="7">
    <location>
        <begin position="61"/>
        <end position="80"/>
    </location>
</feature>
<reference evidence="8 9" key="1">
    <citation type="journal article" date="2021" name="Nat. Commun.">
        <title>Genetic determinants of endophytism in the Arabidopsis root mycobiome.</title>
        <authorList>
            <person name="Mesny F."/>
            <person name="Miyauchi S."/>
            <person name="Thiergart T."/>
            <person name="Pickel B."/>
            <person name="Atanasova L."/>
            <person name="Karlsson M."/>
            <person name="Huettel B."/>
            <person name="Barry K.W."/>
            <person name="Haridas S."/>
            <person name="Chen C."/>
            <person name="Bauer D."/>
            <person name="Andreopoulos W."/>
            <person name="Pangilinan J."/>
            <person name="LaButti K."/>
            <person name="Riley R."/>
            <person name="Lipzen A."/>
            <person name="Clum A."/>
            <person name="Drula E."/>
            <person name="Henrissat B."/>
            <person name="Kohler A."/>
            <person name="Grigoriev I.V."/>
            <person name="Martin F.M."/>
            <person name="Hacquard S."/>
        </authorList>
    </citation>
    <scope>NUCLEOTIDE SEQUENCE [LARGE SCALE GENOMIC DNA]</scope>
    <source>
        <strain evidence="8 9">MPI-CAGE-CH-0241</strain>
    </source>
</reference>
<proteinExistence type="predicted"/>
<feature type="transmembrane region" description="Helical" evidence="7">
    <location>
        <begin position="188"/>
        <end position="208"/>
    </location>
</feature>
<feature type="transmembrane region" description="Helical" evidence="7">
    <location>
        <begin position="277"/>
        <end position="299"/>
    </location>
</feature>
<dbReference type="PANTHER" id="PTHR23294">
    <property type="entry name" value="ET TRANSLATION PRODUCT-RELATED"/>
    <property type="match status" value="1"/>
</dbReference>
<evidence type="ECO:0000256" key="2">
    <source>
        <dbReference type="ARBA" id="ARBA00022692"/>
    </source>
</evidence>
<protein>
    <submittedName>
        <fullName evidence="8">Major facilitator superfamily domain-containing protein</fullName>
    </submittedName>
</protein>
<dbReference type="EMBL" id="JAGPYM010000034">
    <property type="protein sequence ID" value="KAH6876549.1"/>
    <property type="molecule type" value="Genomic_DNA"/>
</dbReference>
<evidence type="ECO:0000256" key="1">
    <source>
        <dbReference type="ARBA" id="ARBA00004141"/>
    </source>
</evidence>
<feature type="transmembrane region" description="Helical" evidence="7">
    <location>
        <begin position="29"/>
        <end position="49"/>
    </location>
</feature>
<feature type="transmembrane region" description="Helical" evidence="7">
    <location>
        <begin position="311"/>
        <end position="329"/>
    </location>
</feature>
<dbReference type="PANTHER" id="PTHR23294:SF19">
    <property type="entry name" value="DUF895 DOMAIN MEMBRANE PROTEIN-RELATED"/>
    <property type="match status" value="1"/>
</dbReference>
<feature type="transmembrane region" description="Helical" evidence="7">
    <location>
        <begin position="349"/>
        <end position="373"/>
    </location>
</feature>
<dbReference type="OrthoDB" id="196103at2759"/>
<evidence type="ECO:0000256" key="5">
    <source>
        <dbReference type="ARBA" id="ARBA00023180"/>
    </source>
</evidence>
<evidence type="ECO:0000256" key="7">
    <source>
        <dbReference type="SAM" id="Phobius"/>
    </source>
</evidence>
<evidence type="ECO:0000256" key="4">
    <source>
        <dbReference type="ARBA" id="ARBA00023136"/>
    </source>
</evidence>
<gene>
    <name evidence="8" type="ORF">B0T10DRAFT_414324</name>
</gene>
<dbReference type="InterPro" id="IPR051617">
    <property type="entry name" value="UNC-93-like_regulator"/>
</dbReference>
<dbReference type="GO" id="GO:0016020">
    <property type="term" value="C:membrane"/>
    <property type="evidence" value="ECO:0007669"/>
    <property type="project" value="UniProtKB-SubCell"/>
</dbReference>
<accession>A0A9P9AJY4</accession>
<dbReference type="AlphaFoldDB" id="A0A9P9AJY4"/>
<dbReference type="SUPFAM" id="SSF103473">
    <property type="entry name" value="MFS general substrate transporter"/>
    <property type="match status" value="1"/>
</dbReference>
<feature type="transmembrane region" description="Helical" evidence="7">
    <location>
        <begin position="155"/>
        <end position="176"/>
    </location>
</feature>